<accession>A0A255YDH8</accession>
<dbReference type="GO" id="GO:0016747">
    <property type="term" value="F:acyltransferase activity, transferring groups other than amino-acyl groups"/>
    <property type="evidence" value="ECO:0007669"/>
    <property type="project" value="InterPro"/>
</dbReference>
<dbReference type="EMBL" id="NOXT01000114">
    <property type="protein sequence ID" value="OYQ27248.1"/>
    <property type="molecule type" value="Genomic_DNA"/>
</dbReference>
<evidence type="ECO:0000313" key="4">
    <source>
        <dbReference type="EMBL" id="OYQ27248.1"/>
    </source>
</evidence>
<dbReference type="OrthoDB" id="9796129at2"/>
<name>A0A255YDH8_9SPHN</name>
<dbReference type="InterPro" id="IPR000182">
    <property type="entry name" value="GNAT_dom"/>
</dbReference>
<proteinExistence type="predicted"/>
<dbReference type="Proteomes" id="UP000216991">
    <property type="component" value="Unassembled WGS sequence"/>
</dbReference>
<dbReference type="SUPFAM" id="SSF55729">
    <property type="entry name" value="Acyl-CoA N-acyltransferases (Nat)"/>
    <property type="match status" value="1"/>
</dbReference>
<dbReference type="PROSITE" id="PS51186">
    <property type="entry name" value="GNAT"/>
    <property type="match status" value="1"/>
</dbReference>
<organism evidence="4 5">
    <name type="scientific">Sandarakinorhabdus cyanobacteriorum</name>
    <dbReference type="NCBI Taxonomy" id="1981098"/>
    <lineage>
        <taxon>Bacteria</taxon>
        <taxon>Pseudomonadati</taxon>
        <taxon>Pseudomonadota</taxon>
        <taxon>Alphaproteobacteria</taxon>
        <taxon>Sphingomonadales</taxon>
        <taxon>Sphingosinicellaceae</taxon>
        <taxon>Sandarakinorhabdus</taxon>
    </lineage>
</organism>
<evidence type="ECO:0000256" key="1">
    <source>
        <dbReference type="ARBA" id="ARBA00022679"/>
    </source>
</evidence>
<dbReference type="Pfam" id="PF00583">
    <property type="entry name" value="Acetyltransf_1"/>
    <property type="match status" value="1"/>
</dbReference>
<dbReference type="Gene3D" id="3.40.630.30">
    <property type="match status" value="1"/>
</dbReference>
<evidence type="ECO:0000313" key="5">
    <source>
        <dbReference type="Proteomes" id="UP000216991"/>
    </source>
</evidence>
<evidence type="ECO:0000259" key="3">
    <source>
        <dbReference type="PROSITE" id="PS51186"/>
    </source>
</evidence>
<evidence type="ECO:0000256" key="2">
    <source>
        <dbReference type="ARBA" id="ARBA00023315"/>
    </source>
</evidence>
<keyword evidence="5" id="KW-1185">Reference proteome</keyword>
<dbReference type="AlphaFoldDB" id="A0A255YDH8"/>
<reference evidence="4 5" key="1">
    <citation type="submission" date="2017-07" db="EMBL/GenBank/DDBJ databases">
        <title>Sandarakinorhabdus cyanobacteriorum sp. nov., a novel bacterium isolated from cyanobacterial aggregates in a eutrophic lake.</title>
        <authorList>
            <person name="Cai H."/>
        </authorList>
    </citation>
    <scope>NUCLEOTIDE SEQUENCE [LARGE SCALE GENOMIC DNA]</scope>
    <source>
        <strain evidence="4 5">TH057</strain>
    </source>
</reference>
<gene>
    <name evidence="4" type="ORF">CHU93_10970</name>
</gene>
<feature type="domain" description="N-acetyltransferase" evidence="3">
    <location>
        <begin position="12"/>
        <end position="154"/>
    </location>
</feature>
<protein>
    <recommendedName>
        <fullName evidence="3">N-acetyltransferase domain-containing protein</fullName>
    </recommendedName>
</protein>
<comment type="caution">
    <text evidence="4">The sequence shown here is derived from an EMBL/GenBank/DDBJ whole genome shotgun (WGS) entry which is preliminary data.</text>
</comment>
<dbReference type="PANTHER" id="PTHR43877">
    <property type="entry name" value="AMINOALKYLPHOSPHONATE N-ACETYLTRANSFERASE-RELATED-RELATED"/>
    <property type="match status" value="1"/>
</dbReference>
<dbReference type="CDD" id="cd04301">
    <property type="entry name" value="NAT_SF"/>
    <property type="match status" value="1"/>
</dbReference>
<sequence>MAGHGQSMMPGLDIRRLEPADLPLLLAAGDLFDDPLRPEMAARFLAHPDHHLFAAIADGRMIGFVSAVAYLHPDKPVDFWINEVGVHEDFHRRGIGRQLMLATLAHGRALGCGTAWVLTNSGNRAARGLYAACGGEATPAARHGDGVIMVSWAL</sequence>
<keyword evidence="1" id="KW-0808">Transferase</keyword>
<dbReference type="InterPro" id="IPR050832">
    <property type="entry name" value="Bact_Acetyltransf"/>
</dbReference>
<keyword evidence="2" id="KW-0012">Acyltransferase</keyword>
<dbReference type="InterPro" id="IPR016181">
    <property type="entry name" value="Acyl_CoA_acyltransferase"/>
</dbReference>